<evidence type="ECO:0000256" key="1">
    <source>
        <dbReference type="ARBA" id="ARBA00007357"/>
    </source>
</evidence>
<dbReference type="MEROPS" id="M13.002"/>
<dbReference type="Proteomes" id="UP000001593">
    <property type="component" value="Unassembled WGS sequence"/>
</dbReference>
<organism evidence="3 4">
    <name type="scientific">Nematostella vectensis</name>
    <name type="common">Starlet sea anemone</name>
    <dbReference type="NCBI Taxonomy" id="45351"/>
    <lineage>
        <taxon>Eukaryota</taxon>
        <taxon>Metazoa</taxon>
        <taxon>Cnidaria</taxon>
        <taxon>Anthozoa</taxon>
        <taxon>Hexacorallia</taxon>
        <taxon>Actiniaria</taxon>
        <taxon>Edwardsiidae</taxon>
        <taxon>Nematostella</taxon>
    </lineage>
</organism>
<dbReference type="PRINTS" id="PR00786">
    <property type="entry name" value="NEPRILYSIN"/>
</dbReference>
<name>A7T0N4_NEMVE</name>
<dbReference type="InterPro" id="IPR024079">
    <property type="entry name" value="MetalloPept_cat_dom_sf"/>
</dbReference>
<dbReference type="InParanoid" id="A7T0N4"/>
<dbReference type="InterPro" id="IPR018497">
    <property type="entry name" value="Peptidase_M13_C"/>
</dbReference>
<dbReference type="Pfam" id="PF01431">
    <property type="entry name" value="Peptidase_M13"/>
    <property type="match status" value="1"/>
</dbReference>
<dbReference type="Gene3D" id="3.40.390.10">
    <property type="entry name" value="Collagenase (Catalytic Domain)"/>
    <property type="match status" value="1"/>
</dbReference>
<reference evidence="3 4" key="1">
    <citation type="journal article" date="2007" name="Science">
        <title>Sea anemone genome reveals ancestral eumetazoan gene repertoire and genomic organization.</title>
        <authorList>
            <person name="Putnam N.H."/>
            <person name="Srivastava M."/>
            <person name="Hellsten U."/>
            <person name="Dirks B."/>
            <person name="Chapman J."/>
            <person name="Salamov A."/>
            <person name="Terry A."/>
            <person name="Shapiro H."/>
            <person name="Lindquist E."/>
            <person name="Kapitonov V.V."/>
            <person name="Jurka J."/>
            <person name="Genikhovich G."/>
            <person name="Grigoriev I.V."/>
            <person name="Lucas S.M."/>
            <person name="Steele R.E."/>
            <person name="Finnerty J.R."/>
            <person name="Technau U."/>
            <person name="Martindale M.Q."/>
            <person name="Rokhsar D.S."/>
        </authorList>
    </citation>
    <scope>NUCLEOTIDE SEQUENCE [LARGE SCALE GENOMIC DNA]</scope>
    <source>
        <strain evidence="4">CH2 X CH6</strain>
    </source>
</reference>
<dbReference type="eggNOG" id="KOG3624">
    <property type="taxonomic scope" value="Eukaryota"/>
</dbReference>
<sequence length="124" mass="13863">AVTYGGIGMAAGHEMTHGFDTSGALFDEKGNARSWWTPSTFKKYLSKTMCFVREYSNFTVLNGVYHLRGRQTLNENIADNGGLRIAYLAYENWIKENGNDFALPGKLSSLTSKQLFFISFSQVS</sequence>
<dbReference type="HOGENOM" id="CLU_115204_0_0_1"/>
<dbReference type="PANTHER" id="PTHR11733:SF167">
    <property type="entry name" value="FI17812P1-RELATED"/>
    <property type="match status" value="1"/>
</dbReference>
<dbReference type="SUPFAM" id="SSF55486">
    <property type="entry name" value="Metalloproteases ('zincins'), catalytic domain"/>
    <property type="match status" value="1"/>
</dbReference>
<protein>
    <recommendedName>
        <fullName evidence="2">Peptidase M13 C-terminal domain-containing protein</fullName>
    </recommendedName>
</protein>
<feature type="domain" description="Peptidase M13 C-terminal" evidence="2">
    <location>
        <begin position="1"/>
        <end position="123"/>
    </location>
</feature>
<dbReference type="AlphaFoldDB" id="A7T0N4"/>
<comment type="similarity">
    <text evidence="1">Belongs to the peptidase M13 family.</text>
</comment>
<dbReference type="EMBL" id="DS470040">
    <property type="protein sequence ID" value="EDO30484.1"/>
    <property type="molecule type" value="Genomic_DNA"/>
</dbReference>
<accession>A7T0N4</accession>
<dbReference type="GO" id="GO:0004222">
    <property type="term" value="F:metalloendopeptidase activity"/>
    <property type="evidence" value="ECO:0007669"/>
    <property type="project" value="InterPro"/>
</dbReference>
<dbReference type="KEGG" id="nve:5501275"/>
<dbReference type="OMA" id="ATAWCER"/>
<dbReference type="InterPro" id="IPR000718">
    <property type="entry name" value="Peptidase_M13"/>
</dbReference>
<evidence type="ECO:0000259" key="2">
    <source>
        <dbReference type="Pfam" id="PF01431"/>
    </source>
</evidence>
<proteinExistence type="inferred from homology"/>
<evidence type="ECO:0000313" key="4">
    <source>
        <dbReference type="Proteomes" id="UP000001593"/>
    </source>
</evidence>
<gene>
    <name evidence="3" type="ORF">NEMVEDRAFT_v1g140631</name>
</gene>
<feature type="non-terminal residue" evidence="3">
    <location>
        <position position="1"/>
    </location>
</feature>
<keyword evidence="4" id="KW-1185">Reference proteome</keyword>
<dbReference type="GO" id="GO:0006508">
    <property type="term" value="P:proteolysis"/>
    <property type="evidence" value="ECO:0007669"/>
    <property type="project" value="InterPro"/>
</dbReference>
<dbReference type="PhylomeDB" id="A7T0N4"/>
<dbReference type="PANTHER" id="PTHR11733">
    <property type="entry name" value="ZINC METALLOPROTEASE FAMILY M13 NEPRILYSIN-RELATED"/>
    <property type="match status" value="1"/>
</dbReference>
<evidence type="ECO:0000313" key="3">
    <source>
        <dbReference type="EMBL" id="EDO30484.1"/>
    </source>
</evidence>
<dbReference type="PROSITE" id="PS51885">
    <property type="entry name" value="NEPRILYSIN"/>
    <property type="match status" value="1"/>
</dbReference>